<dbReference type="GO" id="GO:0005829">
    <property type="term" value="C:cytosol"/>
    <property type="evidence" value="ECO:0007669"/>
    <property type="project" value="TreeGrafter"/>
</dbReference>
<dbReference type="AlphaFoldDB" id="A0A3R5UUB8"/>
<dbReference type="KEGG" id="gtl:EP073_04555"/>
<feature type="domain" description="HipA N-terminal subdomain 1" evidence="5">
    <location>
        <begin position="58"/>
        <end position="107"/>
    </location>
</feature>
<dbReference type="InterPro" id="IPR012893">
    <property type="entry name" value="HipA-like_C"/>
</dbReference>
<evidence type="ECO:0000259" key="4">
    <source>
        <dbReference type="Pfam" id="PF07804"/>
    </source>
</evidence>
<keyword evidence="3" id="KW-0418">Kinase</keyword>
<evidence type="ECO:0000256" key="1">
    <source>
        <dbReference type="ARBA" id="ARBA00010164"/>
    </source>
</evidence>
<proteinExistence type="inferred from homology"/>
<dbReference type="Gene3D" id="1.10.1070.20">
    <property type="match status" value="1"/>
</dbReference>
<dbReference type="NCBIfam" id="TIGR03071">
    <property type="entry name" value="couple_hipA"/>
    <property type="match status" value="1"/>
</dbReference>
<dbReference type="InterPro" id="IPR052028">
    <property type="entry name" value="HipA_Ser/Thr_kinase"/>
</dbReference>
<dbReference type="InterPro" id="IPR017508">
    <property type="entry name" value="HipA_N1"/>
</dbReference>
<dbReference type="OrthoDB" id="9805913at2"/>
<evidence type="ECO:0000313" key="7">
    <source>
        <dbReference type="Proteomes" id="UP000287502"/>
    </source>
</evidence>
<sequence length="433" mass="49238">MQDARRNSENRSMNGRLYLKLNRENIGFIEHDMKEDRFGLRLDDKTLKLSPFVFDNGDSGAVKRFLMNLLPEGKGLDELSAMMHISKGNVFGLIKAIGAETAGALSFHAAPDETEETAFREISQEELRERIRERRGTPITLWDGKVRLSVAGVQEKLPVLITPDGRFGFGEGKLASTHILKFCRYADEHIVLNEHLCMTLARRLNLPSAETEILRFDEPVLNVKRFDRILMEDRVERNHIIDGCQMLDMPPFYKYERVYGDGRDVQNFREGVSLAKLFRTAELCSVPAAAVRDMLNWVLFNLLIGNCDAHGKNISWRYSSDKISMAPFYDMLSITVYKGKYNESLAIGIGDTFSPEIYAYDLAEMCETCGIQPRFAARMMEKLAKSVKTEIGDLTAGMELSDEESDFACELISLLKRNAERYIEVAKELPEVK</sequence>
<name>A0A3R5UUB8_9BACT</name>
<reference evidence="6 7" key="1">
    <citation type="submission" date="2019-01" db="EMBL/GenBank/DDBJ databases">
        <title>Geovibrio thiophilus DSM 11263, complete genome.</title>
        <authorList>
            <person name="Spring S."/>
            <person name="Bunk B."/>
            <person name="Sproer C."/>
        </authorList>
    </citation>
    <scope>NUCLEOTIDE SEQUENCE [LARGE SCALE GENOMIC DNA]</scope>
    <source>
        <strain evidence="6 7">DSM 11263</strain>
    </source>
</reference>
<gene>
    <name evidence="6" type="ORF">EP073_04555</name>
</gene>
<dbReference type="Pfam" id="PF13657">
    <property type="entry name" value="Couple_hipA"/>
    <property type="match status" value="1"/>
</dbReference>
<keyword evidence="7" id="KW-1185">Reference proteome</keyword>
<feature type="domain" description="HipA-like C-terminal" evidence="4">
    <location>
        <begin position="148"/>
        <end position="389"/>
    </location>
</feature>
<dbReference type="Pfam" id="PF07804">
    <property type="entry name" value="HipA_C"/>
    <property type="match status" value="1"/>
</dbReference>
<dbReference type="PANTHER" id="PTHR37419:SF1">
    <property type="entry name" value="SERINE_THREONINE-PROTEIN KINASE TOXIN HIPA"/>
    <property type="match status" value="1"/>
</dbReference>
<evidence type="ECO:0000259" key="5">
    <source>
        <dbReference type="Pfam" id="PF13657"/>
    </source>
</evidence>
<comment type="similarity">
    <text evidence="1">Belongs to the HipA Ser/Thr kinase family.</text>
</comment>
<evidence type="ECO:0000256" key="3">
    <source>
        <dbReference type="ARBA" id="ARBA00022777"/>
    </source>
</evidence>
<dbReference type="GO" id="GO:0004674">
    <property type="term" value="F:protein serine/threonine kinase activity"/>
    <property type="evidence" value="ECO:0007669"/>
    <property type="project" value="TreeGrafter"/>
</dbReference>
<protein>
    <submittedName>
        <fullName evidence="6">Type II toxin-antitoxin system HipA family toxin</fullName>
    </submittedName>
</protein>
<organism evidence="6 7">
    <name type="scientific">Geovibrio thiophilus</name>
    <dbReference type="NCBI Taxonomy" id="139438"/>
    <lineage>
        <taxon>Bacteria</taxon>
        <taxon>Pseudomonadati</taxon>
        <taxon>Deferribacterota</taxon>
        <taxon>Deferribacteres</taxon>
        <taxon>Deferribacterales</taxon>
        <taxon>Geovibrionaceae</taxon>
        <taxon>Geovibrio</taxon>
    </lineage>
</organism>
<accession>A0A3R5UUB8</accession>
<dbReference type="PANTHER" id="PTHR37419">
    <property type="entry name" value="SERINE/THREONINE-PROTEIN KINASE TOXIN HIPA"/>
    <property type="match status" value="1"/>
</dbReference>
<evidence type="ECO:0000256" key="2">
    <source>
        <dbReference type="ARBA" id="ARBA00022679"/>
    </source>
</evidence>
<dbReference type="Proteomes" id="UP000287502">
    <property type="component" value="Chromosome"/>
</dbReference>
<evidence type="ECO:0000313" key="6">
    <source>
        <dbReference type="EMBL" id="QAR32703.1"/>
    </source>
</evidence>
<keyword evidence="2" id="KW-0808">Transferase</keyword>
<dbReference type="EMBL" id="CP035108">
    <property type="protein sequence ID" value="QAR32703.1"/>
    <property type="molecule type" value="Genomic_DNA"/>
</dbReference>